<dbReference type="SUPFAM" id="SSF52317">
    <property type="entry name" value="Class I glutamine amidotransferase-like"/>
    <property type="match status" value="1"/>
</dbReference>
<evidence type="ECO:0000256" key="3">
    <source>
        <dbReference type="ARBA" id="ARBA00022670"/>
    </source>
</evidence>
<evidence type="ECO:0000256" key="6">
    <source>
        <dbReference type="PIRSR" id="PIRSR028757-1"/>
    </source>
</evidence>
<proteinExistence type="inferred from homology"/>
<dbReference type="InterPro" id="IPR027461">
    <property type="entry name" value="Carboxypeptidase_A_C_sf"/>
</dbReference>
<dbReference type="Pfam" id="PF02016">
    <property type="entry name" value="Peptidase_S66"/>
    <property type="match status" value="1"/>
</dbReference>
<sequence length="288" mass="32486">MEESIKIAIIQPSSPPEKEAFEKGLSILRKEGFFVRNFVDFREDPPSHKAILLFEIMTSGLFTHLWAARGGAGAIKLLPYFDELFKASSLNPPLPQLIGFSDITTLHIYFYKKFGKRGLHAPMIVNLATLKANSLKRTLEFIQGRPTSYKLKGKPFRVGESQGVLLGGNLLTLSSLCGTPYFFEEKELILFIEETNEPLYRVERAFLQILFSLPKGSLKGLILGNMGKVNSYEFLKRISEFLPEEIPIGYAFPFGHTANNNPLLIGSKVKMQVTEKRAELLFIDILRP</sequence>
<dbReference type="Gene3D" id="3.40.50.10740">
    <property type="entry name" value="Class I glutamine amidotransferase-like"/>
    <property type="match status" value="1"/>
</dbReference>
<dbReference type="InterPro" id="IPR040449">
    <property type="entry name" value="Peptidase_S66_N"/>
</dbReference>
<comment type="similarity">
    <text evidence="1">Belongs to the peptidase S66 family.</text>
</comment>
<keyword evidence="4" id="KW-0378">Hydrolase</keyword>
<keyword evidence="5" id="KW-0720">Serine protease</keyword>
<evidence type="ECO:0000313" key="10">
    <source>
        <dbReference type="Proteomes" id="UP000235731"/>
    </source>
</evidence>
<dbReference type="Pfam" id="PF17676">
    <property type="entry name" value="Peptidase_S66C"/>
    <property type="match status" value="1"/>
</dbReference>
<evidence type="ECO:0008006" key="11">
    <source>
        <dbReference type="Google" id="ProtNLM"/>
    </source>
</evidence>
<evidence type="ECO:0000256" key="4">
    <source>
        <dbReference type="ARBA" id="ARBA00022801"/>
    </source>
</evidence>
<comment type="caution">
    <text evidence="9">The sequence shown here is derived from an EMBL/GenBank/DDBJ whole genome shotgun (WGS) entry which is preliminary data.</text>
</comment>
<dbReference type="Proteomes" id="UP000235731">
    <property type="component" value="Unassembled WGS sequence"/>
</dbReference>
<accession>A0A2N7PJE4</accession>
<evidence type="ECO:0000256" key="5">
    <source>
        <dbReference type="ARBA" id="ARBA00022825"/>
    </source>
</evidence>
<dbReference type="PIRSF" id="PIRSF028757">
    <property type="entry name" value="LD-carboxypeptidase"/>
    <property type="match status" value="1"/>
</dbReference>
<dbReference type="GO" id="GO:0006508">
    <property type="term" value="P:proteolysis"/>
    <property type="evidence" value="ECO:0007669"/>
    <property type="project" value="UniProtKB-KW"/>
</dbReference>
<dbReference type="InterPro" id="IPR029062">
    <property type="entry name" value="Class_I_gatase-like"/>
</dbReference>
<evidence type="ECO:0000259" key="7">
    <source>
        <dbReference type="Pfam" id="PF02016"/>
    </source>
</evidence>
<dbReference type="SUPFAM" id="SSF141986">
    <property type="entry name" value="LD-carboxypeptidase A C-terminal domain-like"/>
    <property type="match status" value="1"/>
</dbReference>
<evidence type="ECO:0000313" key="9">
    <source>
        <dbReference type="EMBL" id="PMP62822.1"/>
    </source>
</evidence>
<dbReference type="InterPro" id="IPR027478">
    <property type="entry name" value="LdcA_N"/>
</dbReference>
<feature type="domain" description="LD-carboxypeptidase C-terminal" evidence="8">
    <location>
        <begin position="162"/>
        <end position="271"/>
    </location>
</feature>
<evidence type="ECO:0000256" key="2">
    <source>
        <dbReference type="ARBA" id="ARBA00022645"/>
    </source>
</evidence>
<protein>
    <recommendedName>
        <fullName evidence="11">LD-carboxypeptidase</fullName>
    </recommendedName>
</protein>
<gene>
    <name evidence="9" type="ORF">C0197_03915</name>
</gene>
<dbReference type="GO" id="GO:0008236">
    <property type="term" value="F:serine-type peptidase activity"/>
    <property type="evidence" value="ECO:0007669"/>
    <property type="project" value="UniProtKB-KW"/>
</dbReference>
<dbReference type="PANTHER" id="PTHR30237">
    <property type="entry name" value="MURAMOYLTETRAPEPTIDE CARBOXYPEPTIDASE"/>
    <property type="match status" value="1"/>
</dbReference>
<dbReference type="GO" id="GO:0004180">
    <property type="term" value="F:carboxypeptidase activity"/>
    <property type="evidence" value="ECO:0007669"/>
    <property type="project" value="UniProtKB-KW"/>
</dbReference>
<dbReference type="EMBL" id="PNIE01000053">
    <property type="protein sequence ID" value="PMP62822.1"/>
    <property type="molecule type" value="Genomic_DNA"/>
</dbReference>
<keyword evidence="3" id="KW-0645">Protease</keyword>
<evidence type="ECO:0000256" key="1">
    <source>
        <dbReference type="ARBA" id="ARBA00010233"/>
    </source>
</evidence>
<dbReference type="InterPro" id="IPR040921">
    <property type="entry name" value="Peptidase_S66C"/>
</dbReference>
<dbReference type="CDD" id="cd07025">
    <property type="entry name" value="Peptidase_S66"/>
    <property type="match status" value="1"/>
</dbReference>
<keyword evidence="2" id="KW-0121">Carboxypeptidase</keyword>
<evidence type="ECO:0000259" key="8">
    <source>
        <dbReference type="Pfam" id="PF17676"/>
    </source>
</evidence>
<feature type="active site" description="Charge relay system" evidence="6">
    <location>
        <position position="256"/>
    </location>
</feature>
<reference evidence="9 10" key="1">
    <citation type="submission" date="2018-01" db="EMBL/GenBank/DDBJ databases">
        <title>Metagenomic assembled genomes from two thermal pools in the Uzon Caldera, Kamchatka, Russia.</title>
        <authorList>
            <person name="Wilkins L."/>
            <person name="Ettinger C."/>
        </authorList>
    </citation>
    <scope>NUCLEOTIDE SEQUENCE [LARGE SCALE GENOMIC DNA]</scope>
    <source>
        <strain evidence="9">ZAV-15</strain>
    </source>
</reference>
<feature type="domain" description="LD-carboxypeptidase N-terminal" evidence="7">
    <location>
        <begin position="7"/>
        <end position="120"/>
    </location>
</feature>
<dbReference type="Gene3D" id="3.50.30.60">
    <property type="entry name" value="LD-carboxypeptidase A C-terminal domain-like"/>
    <property type="match status" value="1"/>
</dbReference>
<feature type="active site" description="Charge relay system" evidence="6">
    <location>
        <position position="193"/>
    </location>
</feature>
<dbReference type="InterPro" id="IPR003507">
    <property type="entry name" value="S66_fam"/>
</dbReference>
<name>A0A2N7PJE4_9BACT</name>
<organism evidence="9 10">
    <name type="scientific">Caldimicrobium thiodismutans</name>
    <dbReference type="NCBI Taxonomy" id="1653476"/>
    <lineage>
        <taxon>Bacteria</taxon>
        <taxon>Pseudomonadati</taxon>
        <taxon>Thermodesulfobacteriota</taxon>
        <taxon>Thermodesulfobacteria</taxon>
        <taxon>Thermodesulfobacteriales</taxon>
        <taxon>Thermodesulfobacteriaceae</taxon>
        <taxon>Caldimicrobium</taxon>
    </lineage>
</organism>
<dbReference type="AlphaFoldDB" id="A0A2N7PJE4"/>
<feature type="active site" description="Nucleophile" evidence="6">
    <location>
        <position position="101"/>
    </location>
</feature>
<dbReference type="PANTHER" id="PTHR30237:SF2">
    <property type="entry name" value="MUREIN TETRAPEPTIDE CARBOXYPEPTIDASE"/>
    <property type="match status" value="1"/>
</dbReference>